<sequence length="782" mass="87978">MASTASSDEGEIRDGSVEKATTSLPNFEGTSVDRQDRNRSSNSTSMSPEHGYRSRDRRSHERSRSPYSDRPPRGSKRPRDDEYPDRSRDPRRFKVHYEDNGPSDYKRRSRVSYEDLDRGPTATSDLRYDDRDRYAEKRPRTRSRSPYRPARNGEGNNRNGQSRRDGDRYSSSGPRGNKGGHGSYGYGDMRNREFKDQSVSKRGESPLPAGNARHEAKTAQGNSQQYSDQSANKVNQDKANATAQPSSSDTPEEPLDEAALIEQRRKRREAIKAKYRGSATPLLVQALQLGDKTGDSTPAQQDSNASSVRSASPVISTPSTPIETQDPGSPTAFAITNDQDLANTNGDARASEDDDGPSAADYDPTADMREDEQRNVQRHNEEVSSGAYDETKPTSEQDEDDDMFAEEPVANGKPTPKTSEDIAKAVPIPLAKELDIGMLDNWDDIEGYYKVILGELLNSRYHVQANLGKGMFSSVVRATDVTTKKLVAIKLIRNNETMRKAGMKEIEILQKINEADPEDKKHMIRLERHFEHKGHLCMVFENLSINLREVLKKFGRDVGINLKAVRAYAQQMFLGLSLMRKCNILHADLKPDNILVNETRNMLKICDLGSASDASDNEITPYLVSRFYRAPEIILGMPYDFAIDVWSVGCTLYELYTGKILFTGRTNNQMLKSIMECRGKFTTKMLKRAQFDALHFDEKGQFRSVEQDKLTGKDTVKILPTIKVTRDLRTRLMSASKGLTESETKELAQFADLLDRCLALNPEKRCSPTEALRHPFILRTVK</sequence>
<dbReference type="SUPFAM" id="SSF56112">
    <property type="entry name" value="Protein kinase-like (PK-like)"/>
    <property type="match status" value="1"/>
</dbReference>
<dbReference type="Gene3D" id="1.10.510.10">
    <property type="entry name" value="Transferase(Phosphotransferase) domain 1"/>
    <property type="match status" value="1"/>
</dbReference>
<dbReference type="AlphaFoldDB" id="A0A8H4RVJ4"/>
<dbReference type="InterPro" id="IPR000719">
    <property type="entry name" value="Prot_kinase_dom"/>
</dbReference>
<dbReference type="OrthoDB" id="9332038at2759"/>
<dbReference type="FunFam" id="3.30.200.20:FF:000440">
    <property type="entry name" value="CMGC/DYRK/PRP4 protein kinase, variant"/>
    <property type="match status" value="1"/>
</dbReference>
<dbReference type="GO" id="GO:0005524">
    <property type="term" value="F:ATP binding"/>
    <property type="evidence" value="ECO:0007669"/>
    <property type="project" value="UniProtKB-UniRule"/>
</dbReference>
<feature type="compositionally biased region" description="Polar residues" evidence="9">
    <location>
        <begin position="19"/>
        <end position="29"/>
    </location>
</feature>
<keyword evidence="3" id="KW-0808">Transferase</keyword>
<evidence type="ECO:0000256" key="7">
    <source>
        <dbReference type="ARBA" id="ARBA00023596"/>
    </source>
</evidence>
<accession>A0A8H4RVJ4</accession>
<evidence type="ECO:0000256" key="2">
    <source>
        <dbReference type="ARBA" id="ARBA00022527"/>
    </source>
</evidence>
<keyword evidence="6 8" id="KW-0067">ATP-binding</keyword>
<evidence type="ECO:0000256" key="6">
    <source>
        <dbReference type="ARBA" id="ARBA00022840"/>
    </source>
</evidence>
<evidence type="ECO:0000256" key="9">
    <source>
        <dbReference type="SAM" id="MobiDB-lite"/>
    </source>
</evidence>
<keyword evidence="2" id="KW-0723">Serine/threonine-protein kinase</keyword>
<feature type="domain" description="Protein kinase" evidence="10">
    <location>
        <begin position="461"/>
        <end position="777"/>
    </location>
</feature>
<gene>
    <name evidence="11" type="ORF">G7Y89_g1306</name>
</gene>
<feature type="compositionally biased region" description="Basic and acidic residues" evidence="9">
    <location>
        <begin position="126"/>
        <end position="138"/>
    </location>
</feature>
<dbReference type="PROSITE" id="PS00108">
    <property type="entry name" value="PROTEIN_KINASE_ST"/>
    <property type="match status" value="1"/>
</dbReference>
<keyword evidence="4 8" id="KW-0547">Nucleotide-binding</keyword>
<dbReference type="EMBL" id="JAAMPI010000050">
    <property type="protein sequence ID" value="KAF4636767.1"/>
    <property type="molecule type" value="Genomic_DNA"/>
</dbReference>
<proteinExistence type="inferred from homology"/>
<keyword evidence="12" id="KW-1185">Reference proteome</keyword>
<feature type="region of interest" description="Disordered" evidence="9">
    <location>
        <begin position="1"/>
        <end position="401"/>
    </location>
</feature>
<dbReference type="InterPro" id="IPR044092">
    <property type="entry name" value="STKc_PRP4"/>
</dbReference>
<feature type="compositionally biased region" description="Basic and acidic residues" evidence="9">
    <location>
        <begin position="189"/>
        <end position="204"/>
    </location>
</feature>
<feature type="compositionally biased region" description="Gly residues" evidence="9">
    <location>
        <begin position="176"/>
        <end position="185"/>
    </location>
</feature>
<keyword evidence="5" id="KW-0418">Kinase</keyword>
<dbReference type="SMART" id="SM00220">
    <property type="entry name" value="S_TKc"/>
    <property type="match status" value="1"/>
</dbReference>
<reference evidence="11 12" key="1">
    <citation type="submission" date="2020-03" db="EMBL/GenBank/DDBJ databases">
        <title>Draft Genome Sequence of Cudoniella acicularis.</title>
        <authorList>
            <person name="Buettner E."/>
            <person name="Kellner H."/>
        </authorList>
    </citation>
    <scope>NUCLEOTIDE SEQUENCE [LARGE SCALE GENOMIC DNA]</scope>
    <source>
        <strain evidence="11 12">DSM 108380</strain>
    </source>
</reference>
<feature type="compositionally biased region" description="Polar residues" evidence="9">
    <location>
        <begin position="219"/>
        <end position="249"/>
    </location>
</feature>
<comment type="similarity">
    <text evidence="7">Belongs to the protein kinase superfamily. CMGC Ser/Thr protein kinase family.</text>
</comment>
<feature type="compositionally biased region" description="Basic and acidic residues" evidence="9">
    <location>
        <begin position="50"/>
        <end position="64"/>
    </location>
</feature>
<dbReference type="Pfam" id="PF00069">
    <property type="entry name" value="Pkinase"/>
    <property type="match status" value="1"/>
</dbReference>
<dbReference type="PROSITE" id="PS50011">
    <property type="entry name" value="PROTEIN_KINASE_DOM"/>
    <property type="match status" value="1"/>
</dbReference>
<dbReference type="InterPro" id="IPR008271">
    <property type="entry name" value="Ser/Thr_kinase_AS"/>
</dbReference>
<evidence type="ECO:0000256" key="3">
    <source>
        <dbReference type="ARBA" id="ARBA00022679"/>
    </source>
</evidence>
<name>A0A8H4RVJ4_9HELO</name>
<feature type="compositionally biased region" description="Polar residues" evidence="9">
    <location>
        <begin position="295"/>
        <end position="346"/>
    </location>
</feature>
<feature type="compositionally biased region" description="Basic and acidic residues" evidence="9">
    <location>
        <begin position="77"/>
        <end position="99"/>
    </location>
</feature>
<dbReference type="EC" id="2.7.11.1" evidence="1"/>
<feature type="compositionally biased region" description="Basic residues" evidence="9">
    <location>
        <begin position="264"/>
        <end position="275"/>
    </location>
</feature>
<feature type="compositionally biased region" description="Basic and acidic residues" evidence="9">
    <location>
        <begin position="366"/>
        <end position="382"/>
    </location>
</feature>
<dbReference type="PANTHER" id="PTHR24058:SF103">
    <property type="entry name" value="SERINE_THREONINE-PROTEIN KINASE PRP4 HOMOLOG"/>
    <property type="match status" value="1"/>
</dbReference>
<dbReference type="InterPro" id="IPR050494">
    <property type="entry name" value="Ser_Thr_dual-spec_kinase"/>
</dbReference>
<dbReference type="InterPro" id="IPR011009">
    <property type="entry name" value="Kinase-like_dom_sf"/>
</dbReference>
<dbReference type="FunFam" id="1.10.510.10:FF:000078">
    <property type="entry name" value="Serine/threonine-protein kinase PRP4 homolog"/>
    <property type="match status" value="1"/>
</dbReference>
<organism evidence="11 12">
    <name type="scientific">Cudoniella acicularis</name>
    <dbReference type="NCBI Taxonomy" id="354080"/>
    <lineage>
        <taxon>Eukaryota</taxon>
        <taxon>Fungi</taxon>
        <taxon>Dikarya</taxon>
        <taxon>Ascomycota</taxon>
        <taxon>Pezizomycotina</taxon>
        <taxon>Leotiomycetes</taxon>
        <taxon>Helotiales</taxon>
        <taxon>Tricladiaceae</taxon>
        <taxon>Cudoniella</taxon>
    </lineage>
</organism>
<evidence type="ECO:0000259" key="10">
    <source>
        <dbReference type="PROSITE" id="PS50011"/>
    </source>
</evidence>
<evidence type="ECO:0000313" key="11">
    <source>
        <dbReference type="EMBL" id="KAF4636767.1"/>
    </source>
</evidence>
<protein>
    <recommendedName>
        <fullName evidence="1">non-specific serine/threonine protein kinase</fullName>
        <ecNumber evidence="1">2.7.11.1</ecNumber>
    </recommendedName>
</protein>
<dbReference type="InterPro" id="IPR017441">
    <property type="entry name" value="Protein_kinase_ATP_BS"/>
</dbReference>
<evidence type="ECO:0000313" key="12">
    <source>
        <dbReference type="Proteomes" id="UP000566819"/>
    </source>
</evidence>
<evidence type="ECO:0000256" key="1">
    <source>
        <dbReference type="ARBA" id="ARBA00012513"/>
    </source>
</evidence>
<evidence type="ECO:0000256" key="8">
    <source>
        <dbReference type="PROSITE-ProRule" id="PRU10141"/>
    </source>
</evidence>
<dbReference type="Proteomes" id="UP000566819">
    <property type="component" value="Unassembled WGS sequence"/>
</dbReference>
<evidence type="ECO:0000256" key="4">
    <source>
        <dbReference type="ARBA" id="ARBA00022741"/>
    </source>
</evidence>
<dbReference type="PANTHER" id="PTHR24058">
    <property type="entry name" value="DUAL SPECIFICITY PROTEIN KINASE"/>
    <property type="match status" value="1"/>
</dbReference>
<dbReference type="PROSITE" id="PS00107">
    <property type="entry name" value="PROTEIN_KINASE_ATP"/>
    <property type="match status" value="1"/>
</dbReference>
<evidence type="ECO:0000256" key="5">
    <source>
        <dbReference type="ARBA" id="ARBA00022777"/>
    </source>
</evidence>
<feature type="binding site" evidence="8">
    <location>
        <position position="490"/>
    </location>
    <ligand>
        <name>ATP</name>
        <dbReference type="ChEBI" id="CHEBI:30616"/>
    </ligand>
</feature>
<dbReference type="GO" id="GO:0045292">
    <property type="term" value="P:mRNA cis splicing, via spliceosome"/>
    <property type="evidence" value="ECO:0007669"/>
    <property type="project" value="InterPro"/>
</dbReference>
<dbReference type="GO" id="GO:0004674">
    <property type="term" value="F:protein serine/threonine kinase activity"/>
    <property type="evidence" value="ECO:0007669"/>
    <property type="project" value="UniProtKB-KW"/>
</dbReference>
<comment type="caution">
    <text evidence="11">The sequence shown here is derived from an EMBL/GenBank/DDBJ whole genome shotgun (WGS) entry which is preliminary data.</text>
</comment>
<dbReference type="CDD" id="cd14135">
    <property type="entry name" value="STKc_PRP4"/>
    <property type="match status" value="1"/>
</dbReference>
<dbReference type="Gene3D" id="3.30.200.20">
    <property type="entry name" value="Phosphorylase Kinase, domain 1"/>
    <property type="match status" value="1"/>
</dbReference>